<reference evidence="2 3" key="1">
    <citation type="submission" date="2007-05" db="EMBL/GenBank/DDBJ databases">
        <title>Complete sequence of Geobacter uraniireducens Rf4.</title>
        <authorList>
            <consortium name="US DOE Joint Genome Institute"/>
            <person name="Copeland A."/>
            <person name="Lucas S."/>
            <person name="Lapidus A."/>
            <person name="Barry K."/>
            <person name="Detter J.C."/>
            <person name="Glavina del Rio T."/>
            <person name="Hammon N."/>
            <person name="Israni S."/>
            <person name="Dalin E."/>
            <person name="Tice H."/>
            <person name="Pitluck S."/>
            <person name="Chertkov O."/>
            <person name="Brettin T."/>
            <person name="Bruce D."/>
            <person name="Han C."/>
            <person name="Schmutz J."/>
            <person name="Larimer F."/>
            <person name="Land M."/>
            <person name="Hauser L."/>
            <person name="Kyrpides N."/>
            <person name="Mikhailova N."/>
            <person name="Shelobolina E."/>
            <person name="Aklujkar M."/>
            <person name="Lovley D."/>
            <person name="Richardson P."/>
        </authorList>
    </citation>
    <scope>NUCLEOTIDE SEQUENCE [LARGE SCALE GENOMIC DNA]</scope>
    <source>
        <strain evidence="2 3">Rf4</strain>
    </source>
</reference>
<sequence length="231" mass="24896">MKKGAVNRLSTFNPTKGEWHEIKQNLTNSLSDPGGSRICFQRLWRWWRRRCSYGFGCYSVRITTNPMVDAKGTAAAGSPLKLNPDGSFAFNVSGMTPPFILKADGTTGGTSITMFSVAMGTGTANINPMSSIVVAAAAGVNDPALVFADPVTNAPKITNATFNKAVADMQTMMAPILTAFNATGMNPVTLPIIRDLMRSSMWSRCRSTPRRGPCRCSTRRRGRPGSQSVPP</sequence>
<gene>
    <name evidence="2" type="ordered locus">Gura_1742</name>
</gene>
<keyword evidence="3" id="KW-1185">Reference proteome</keyword>
<accession>A5GET0</accession>
<feature type="compositionally biased region" description="Basic residues" evidence="1">
    <location>
        <begin position="207"/>
        <end position="223"/>
    </location>
</feature>
<evidence type="ECO:0000256" key="1">
    <source>
        <dbReference type="SAM" id="MobiDB-lite"/>
    </source>
</evidence>
<proteinExistence type="predicted"/>
<organism evidence="2 3">
    <name type="scientific">Geotalea uraniireducens (strain Rf4)</name>
    <name type="common">Geobacter uraniireducens</name>
    <dbReference type="NCBI Taxonomy" id="351605"/>
    <lineage>
        <taxon>Bacteria</taxon>
        <taxon>Pseudomonadati</taxon>
        <taxon>Thermodesulfobacteriota</taxon>
        <taxon>Desulfuromonadia</taxon>
        <taxon>Geobacterales</taxon>
        <taxon>Geobacteraceae</taxon>
        <taxon>Geotalea</taxon>
    </lineage>
</organism>
<evidence type="ECO:0000313" key="2">
    <source>
        <dbReference type="EMBL" id="ABQ25935.1"/>
    </source>
</evidence>
<dbReference type="KEGG" id="gur:Gura_1742"/>
<protein>
    <submittedName>
        <fullName evidence="2">Uncharacterized protein</fullName>
    </submittedName>
</protein>
<dbReference type="HOGENOM" id="CLU_1198411_0_0_7"/>
<dbReference type="EMBL" id="CP000698">
    <property type="protein sequence ID" value="ABQ25935.1"/>
    <property type="molecule type" value="Genomic_DNA"/>
</dbReference>
<dbReference type="AlphaFoldDB" id="A5GET0"/>
<evidence type="ECO:0000313" key="3">
    <source>
        <dbReference type="Proteomes" id="UP000006695"/>
    </source>
</evidence>
<feature type="region of interest" description="Disordered" evidence="1">
    <location>
        <begin position="204"/>
        <end position="231"/>
    </location>
</feature>
<name>A5GET0_GEOUR</name>
<dbReference type="STRING" id="351605.Gura_1742"/>
<dbReference type="Proteomes" id="UP000006695">
    <property type="component" value="Chromosome"/>
</dbReference>